<accession>A0A9P8VUY9</accession>
<dbReference type="OrthoDB" id="4356994at2759"/>
<dbReference type="InterPro" id="IPR001138">
    <property type="entry name" value="Zn2Cys6_DnaBD"/>
</dbReference>
<name>A0A9P8VUY9_9HYPO</name>
<keyword evidence="2" id="KW-0539">Nucleus</keyword>
<evidence type="ECO:0000256" key="1">
    <source>
        <dbReference type="ARBA" id="ARBA00004123"/>
    </source>
</evidence>
<organism evidence="4 5">
    <name type="scientific">Thelonectria olida</name>
    <dbReference type="NCBI Taxonomy" id="1576542"/>
    <lineage>
        <taxon>Eukaryota</taxon>
        <taxon>Fungi</taxon>
        <taxon>Dikarya</taxon>
        <taxon>Ascomycota</taxon>
        <taxon>Pezizomycotina</taxon>
        <taxon>Sordariomycetes</taxon>
        <taxon>Hypocreomycetidae</taxon>
        <taxon>Hypocreales</taxon>
        <taxon>Nectriaceae</taxon>
        <taxon>Thelonectria</taxon>
    </lineage>
</organism>
<feature type="domain" description="Zn(2)-C6 fungal-type" evidence="3">
    <location>
        <begin position="22"/>
        <end position="52"/>
    </location>
</feature>
<dbReference type="PROSITE" id="PS50048">
    <property type="entry name" value="ZN2_CY6_FUNGAL_2"/>
    <property type="match status" value="1"/>
</dbReference>
<dbReference type="GO" id="GO:0000981">
    <property type="term" value="F:DNA-binding transcription factor activity, RNA polymerase II-specific"/>
    <property type="evidence" value="ECO:0007669"/>
    <property type="project" value="InterPro"/>
</dbReference>
<dbReference type="PANTHER" id="PTHR37534:SF7">
    <property type="entry name" value="TRANSCRIPTIONAL ACTIVATOR PROTEIN UGA3"/>
    <property type="match status" value="1"/>
</dbReference>
<proteinExistence type="predicted"/>
<keyword evidence="5" id="KW-1185">Reference proteome</keyword>
<dbReference type="Pfam" id="PF00172">
    <property type="entry name" value="Zn_clus"/>
    <property type="match status" value="1"/>
</dbReference>
<dbReference type="GO" id="GO:0005634">
    <property type="term" value="C:nucleus"/>
    <property type="evidence" value="ECO:0007669"/>
    <property type="project" value="UniProtKB-SubCell"/>
</dbReference>
<dbReference type="InterPro" id="IPR036864">
    <property type="entry name" value="Zn2-C6_fun-type_DNA-bd_sf"/>
</dbReference>
<dbReference type="EMBL" id="JAGPYM010000032">
    <property type="protein sequence ID" value="KAH6876817.1"/>
    <property type="molecule type" value="Genomic_DNA"/>
</dbReference>
<dbReference type="Pfam" id="PF11951">
    <property type="entry name" value="Fungal_trans_2"/>
    <property type="match status" value="1"/>
</dbReference>
<comment type="subcellular location">
    <subcellularLocation>
        <location evidence="1">Nucleus</location>
    </subcellularLocation>
</comment>
<evidence type="ECO:0000259" key="3">
    <source>
        <dbReference type="PROSITE" id="PS50048"/>
    </source>
</evidence>
<dbReference type="InterPro" id="IPR021858">
    <property type="entry name" value="Fun_TF"/>
</dbReference>
<dbReference type="Proteomes" id="UP000777438">
    <property type="component" value="Unassembled WGS sequence"/>
</dbReference>
<dbReference type="GO" id="GO:0045944">
    <property type="term" value="P:positive regulation of transcription by RNA polymerase II"/>
    <property type="evidence" value="ECO:0007669"/>
    <property type="project" value="TreeGrafter"/>
</dbReference>
<evidence type="ECO:0000313" key="4">
    <source>
        <dbReference type="EMBL" id="KAH6876817.1"/>
    </source>
</evidence>
<dbReference type="SMART" id="SM00066">
    <property type="entry name" value="GAL4"/>
    <property type="match status" value="1"/>
</dbReference>
<dbReference type="GO" id="GO:0008270">
    <property type="term" value="F:zinc ion binding"/>
    <property type="evidence" value="ECO:0007669"/>
    <property type="project" value="InterPro"/>
</dbReference>
<reference evidence="4 5" key="1">
    <citation type="journal article" date="2021" name="Nat. Commun.">
        <title>Genetic determinants of endophytism in the Arabidopsis root mycobiome.</title>
        <authorList>
            <person name="Mesny F."/>
            <person name="Miyauchi S."/>
            <person name="Thiergart T."/>
            <person name="Pickel B."/>
            <person name="Atanasova L."/>
            <person name="Karlsson M."/>
            <person name="Huettel B."/>
            <person name="Barry K.W."/>
            <person name="Haridas S."/>
            <person name="Chen C."/>
            <person name="Bauer D."/>
            <person name="Andreopoulos W."/>
            <person name="Pangilinan J."/>
            <person name="LaButti K."/>
            <person name="Riley R."/>
            <person name="Lipzen A."/>
            <person name="Clum A."/>
            <person name="Drula E."/>
            <person name="Henrissat B."/>
            <person name="Kohler A."/>
            <person name="Grigoriev I.V."/>
            <person name="Martin F.M."/>
            <person name="Hacquard S."/>
        </authorList>
    </citation>
    <scope>NUCLEOTIDE SEQUENCE [LARGE SCALE GENOMIC DNA]</scope>
    <source>
        <strain evidence="4 5">MPI-CAGE-CH-0241</strain>
    </source>
</reference>
<sequence length="341" mass="38812">MKQLDAETGQRVRKHHTRNRLGCHTCRKSHIRCDGNLPVCTRCAKAGKACDFHTIDPPLRDRRAVWLPGQQQPWAVTPCHLRPIQFNSVIGMNSSDPFDCLPAQMVFQSRQLLYYFHHLPGEFSIYPRGKMDILPSIIQNSDALQDTLLVAGLHYTLATGDIRTYDSTVSFHKVESIQLINKSLENPQSAGITTLIRRIATLCLVESCFGNTATAEIHFDGLLTLLDLYLAEGMLDTPIEFDEELTSRYLVFTYNVIHAVRSRMQESSLVSKKDGWPRSTNLEEDVALLFSWHSWYSVDTGCLQLRLKAIAMLPFFLVQYCHYFRALLAWGCGVVECWQAN</sequence>
<dbReference type="CDD" id="cd00067">
    <property type="entry name" value="GAL4"/>
    <property type="match status" value="1"/>
</dbReference>
<dbReference type="GO" id="GO:0000976">
    <property type="term" value="F:transcription cis-regulatory region binding"/>
    <property type="evidence" value="ECO:0007669"/>
    <property type="project" value="TreeGrafter"/>
</dbReference>
<evidence type="ECO:0000313" key="5">
    <source>
        <dbReference type="Proteomes" id="UP000777438"/>
    </source>
</evidence>
<dbReference type="SUPFAM" id="SSF57701">
    <property type="entry name" value="Zn2/Cys6 DNA-binding domain"/>
    <property type="match status" value="1"/>
</dbReference>
<dbReference type="AlphaFoldDB" id="A0A9P8VUY9"/>
<dbReference type="PANTHER" id="PTHR37534">
    <property type="entry name" value="TRANSCRIPTIONAL ACTIVATOR PROTEIN UGA3"/>
    <property type="match status" value="1"/>
</dbReference>
<comment type="caution">
    <text evidence="4">The sequence shown here is derived from an EMBL/GenBank/DDBJ whole genome shotgun (WGS) entry which is preliminary data.</text>
</comment>
<evidence type="ECO:0000256" key="2">
    <source>
        <dbReference type="ARBA" id="ARBA00023242"/>
    </source>
</evidence>
<dbReference type="Gene3D" id="4.10.240.10">
    <property type="entry name" value="Zn(2)-C6 fungal-type DNA-binding domain"/>
    <property type="match status" value="1"/>
</dbReference>
<dbReference type="PROSITE" id="PS00463">
    <property type="entry name" value="ZN2_CY6_FUNGAL_1"/>
    <property type="match status" value="1"/>
</dbReference>
<gene>
    <name evidence="4" type="ORF">B0T10DRAFT_195387</name>
</gene>
<protein>
    <recommendedName>
        <fullName evidence="3">Zn(2)-C6 fungal-type domain-containing protein</fullName>
    </recommendedName>
</protein>